<dbReference type="PIRSF" id="PIRSF000337">
    <property type="entry name" value="NTA_MOA"/>
    <property type="match status" value="1"/>
</dbReference>
<evidence type="ECO:0000256" key="5">
    <source>
        <dbReference type="ARBA" id="ARBA00033748"/>
    </source>
</evidence>
<dbReference type="Proteomes" id="UP001205906">
    <property type="component" value="Unassembled WGS sequence"/>
</dbReference>
<evidence type="ECO:0000256" key="3">
    <source>
        <dbReference type="ARBA" id="ARBA00023002"/>
    </source>
</evidence>
<sequence length="471" mass="51685">MTAERRHLRLGFSIWATGFHPAGWRLPEARADSTFDPVFMRDMALLAEKGKLDFFFIGDRVVGLPETQALHPNLVTRPEALTLAAWVAAVTSRIGVVTTVNTTYSDPFNVARATATVDHLSGGRLALNIVTGRDPEAALNFGRSEHWGTDHRFDNAHEFVQILKGLWDSWEDDALVGDKASGLFVDAAKVHRLNYRGEHFQVAGPLNIERPPQGQIPLLTAGASERSKDFGAEFADVRFGTALHLDAAKAYYADIKGRLAKFGRDPDSQALVSGIAVYVGRTKEAAHRKYREIQDLSVTDDNLTPLGTAIGLDLAGLSQQTPLDEIEAQIGTPMEGARRILAQAKNSFGTDRLTVRDLYLYFRRSGGGAEIVGDARTIADVFEEWFTERATDGFILFPPYLPGTAELFVELVVPELQRRGLLRQEYEERTFRGLFGLPKPANALARKAREAGASPKPTPSLHTPARAAGVA</sequence>
<dbReference type="RefSeq" id="WP_252818950.1">
    <property type="nucleotide sequence ID" value="NZ_JAMXQS010000005.1"/>
</dbReference>
<dbReference type="PANTHER" id="PTHR30011:SF16">
    <property type="entry name" value="C2H2 FINGER DOMAIN TRANSCRIPTION FACTOR (EUROFUNG)-RELATED"/>
    <property type="match status" value="1"/>
</dbReference>
<feature type="domain" description="Luciferase-like" evidence="7">
    <location>
        <begin position="29"/>
        <end position="294"/>
    </location>
</feature>
<dbReference type="SUPFAM" id="SSF51679">
    <property type="entry name" value="Bacterial luciferase-like"/>
    <property type="match status" value="1"/>
</dbReference>
<keyword evidence="9" id="KW-1185">Reference proteome</keyword>
<organism evidence="8 9">
    <name type="scientific">Mesorhizobium liriopis</name>
    <dbReference type="NCBI Taxonomy" id="2953882"/>
    <lineage>
        <taxon>Bacteria</taxon>
        <taxon>Pseudomonadati</taxon>
        <taxon>Pseudomonadota</taxon>
        <taxon>Alphaproteobacteria</taxon>
        <taxon>Hyphomicrobiales</taxon>
        <taxon>Phyllobacteriaceae</taxon>
        <taxon>Mesorhizobium</taxon>
    </lineage>
</organism>
<dbReference type="PANTHER" id="PTHR30011">
    <property type="entry name" value="ALKANESULFONATE MONOOXYGENASE-RELATED"/>
    <property type="match status" value="1"/>
</dbReference>
<comment type="similarity">
    <text evidence="5">Belongs to the NtaA/SnaA/DszA monooxygenase family.</text>
</comment>
<keyword evidence="3 8" id="KW-0560">Oxidoreductase</keyword>
<feature type="region of interest" description="Disordered" evidence="6">
    <location>
        <begin position="446"/>
        <end position="471"/>
    </location>
</feature>
<evidence type="ECO:0000256" key="2">
    <source>
        <dbReference type="ARBA" id="ARBA00022643"/>
    </source>
</evidence>
<comment type="caution">
    <text evidence="8">The sequence shown here is derived from an EMBL/GenBank/DDBJ whole genome shotgun (WGS) entry which is preliminary data.</text>
</comment>
<dbReference type="InterPro" id="IPR051260">
    <property type="entry name" value="Diverse_substr_monoxygenases"/>
</dbReference>
<keyword evidence="4 8" id="KW-0503">Monooxygenase</keyword>
<accession>A0ABT1C6T4</accession>
<evidence type="ECO:0000313" key="9">
    <source>
        <dbReference type="Proteomes" id="UP001205906"/>
    </source>
</evidence>
<keyword evidence="1" id="KW-0285">Flavoprotein</keyword>
<proteinExistence type="inferred from homology"/>
<reference evidence="8 9" key="1">
    <citation type="submission" date="2022-06" db="EMBL/GenBank/DDBJ databases">
        <title>Mesorhizobium sp. strain RP14 Genome sequencing and assembly.</title>
        <authorList>
            <person name="Kim I."/>
        </authorList>
    </citation>
    <scope>NUCLEOTIDE SEQUENCE [LARGE SCALE GENOMIC DNA]</scope>
    <source>
        <strain evidence="9">RP14(2022)</strain>
    </source>
</reference>
<evidence type="ECO:0000256" key="6">
    <source>
        <dbReference type="SAM" id="MobiDB-lite"/>
    </source>
</evidence>
<gene>
    <name evidence="8" type="ORF">NGM99_11290</name>
</gene>
<dbReference type="InterPro" id="IPR016215">
    <property type="entry name" value="NTA_MOA"/>
</dbReference>
<evidence type="ECO:0000256" key="4">
    <source>
        <dbReference type="ARBA" id="ARBA00023033"/>
    </source>
</evidence>
<protein>
    <submittedName>
        <fullName evidence="8">NtaA/DmoA family FMN-dependent monooxygenase</fullName>
        <ecNumber evidence="8">1.14.-.-</ecNumber>
    </submittedName>
</protein>
<evidence type="ECO:0000256" key="1">
    <source>
        <dbReference type="ARBA" id="ARBA00022630"/>
    </source>
</evidence>
<dbReference type="EC" id="1.14.-.-" evidence="8"/>
<dbReference type="Gene3D" id="3.20.20.30">
    <property type="entry name" value="Luciferase-like domain"/>
    <property type="match status" value="1"/>
</dbReference>
<dbReference type="Pfam" id="PF00296">
    <property type="entry name" value="Bac_luciferase"/>
    <property type="match status" value="1"/>
</dbReference>
<dbReference type="CDD" id="cd01095">
    <property type="entry name" value="Nitrilotriacetate_monoxgenase"/>
    <property type="match status" value="1"/>
</dbReference>
<evidence type="ECO:0000259" key="7">
    <source>
        <dbReference type="Pfam" id="PF00296"/>
    </source>
</evidence>
<dbReference type="InterPro" id="IPR036661">
    <property type="entry name" value="Luciferase-like_sf"/>
</dbReference>
<dbReference type="GO" id="GO:0004497">
    <property type="term" value="F:monooxygenase activity"/>
    <property type="evidence" value="ECO:0007669"/>
    <property type="project" value="UniProtKB-KW"/>
</dbReference>
<name>A0ABT1C6T4_9HYPH</name>
<dbReference type="InterPro" id="IPR011251">
    <property type="entry name" value="Luciferase-like_dom"/>
</dbReference>
<evidence type="ECO:0000313" key="8">
    <source>
        <dbReference type="EMBL" id="MCO6050368.1"/>
    </source>
</evidence>
<keyword evidence="2" id="KW-0288">FMN</keyword>
<dbReference type="EMBL" id="JAMXQS010000005">
    <property type="protein sequence ID" value="MCO6050368.1"/>
    <property type="molecule type" value="Genomic_DNA"/>
</dbReference>
<dbReference type="NCBIfam" id="TIGR03860">
    <property type="entry name" value="FMN_nitrolo"/>
    <property type="match status" value="1"/>
</dbReference>